<dbReference type="EMBL" id="JACWMY010000008">
    <property type="protein sequence ID" value="MBD1365379.1"/>
    <property type="molecule type" value="Genomic_DNA"/>
</dbReference>
<dbReference type="Proteomes" id="UP000606600">
    <property type="component" value="Unassembled WGS sequence"/>
</dbReference>
<accession>A0ABR7WSU1</accession>
<keyword evidence="7" id="KW-1185">Reference proteome</keyword>
<evidence type="ECO:0000256" key="2">
    <source>
        <dbReference type="ARBA" id="ARBA00022801"/>
    </source>
</evidence>
<dbReference type="Pfam" id="PF00082">
    <property type="entry name" value="Peptidase_S8"/>
    <property type="match status" value="1"/>
</dbReference>
<dbReference type="PRINTS" id="PR00723">
    <property type="entry name" value="SUBTILISIN"/>
</dbReference>
<dbReference type="RefSeq" id="WP_191190039.1">
    <property type="nucleotide sequence ID" value="NZ_JACWMY010000008.1"/>
</dbReference>
<sequence>MPDFPHLNLKRKLRGAYHFTGVPIKKKIDPTTQANLEDRPAHGAKLRTAADTLLSDYTAFLEERKEQGLPDALPEEVLPIFLKVDPNDFDIEALKGFGIEIVAEEENGYIIGANADRFSSLAKKIQEFIDIKGRSKDQAAKLWEIVIGNQWRPDYILSPKLRERYPANIADDEVLTLDISVACYLKMPDLPMRVLFESEEDYEGAKARWGEHNKNNPEKGTYRKRRVPDTDKQYQRKIDRWRETTTDLDIQRDEIAMERQDHLADFIVNKYGGEILSTFVEMEDSFGFRAKMSGQAFKDLVRGYAYIFEIVESDEIFVEDPTTEMADNDGVEILPPEQDAPVFCVIDSGIQEQHILLAPAILRQYSKSYVPGDASTADAVPNGGHGTQVAGAILFGNTIPEEGQHQPPCFIINARVLDGQNSLLGSLYPAELMETIVDDLDGIKLFNMSVASQGPCRTLHISSWAAKLDSLIHGRQLLFVLAAGNLLRSSRAQDRPGVREHLEAGRTYPGYLLQPSSRISNPSQSLLSLTVGSVCSADFKDADRTSFGERDRISSFSRCGLGMWGSVKPDVVEYGGDFLREINSPMVTQHDSVSVKVVKSGGTRTGFAVGTSFAAPKVSHIIAHLAKRFPDFNPLFYKALVVQSARLPERVFHDPNINVLRAFGYGIPDLDRALNNSPFRITFFAEGNVAAHQANLYTVKIPKEINRAGTDHDILLEVTMVYTAEPRRTRRRLRSYFGTWLTWESSKLGEPFEVFSNRILKDMEEPDTGEGDEAAADVDSIKWTLSTSPNYGKVSGAKRQDSATQKDWAILKSNTLGDELTFAVVGHKGWDKDTTKEMPFTLAISFEILSKEIEIYKLIEVANQVETEVRAEAAQAVAVQIST</sequence>
<evidence type="ECO:0000256" key="1">
    <source>
        <dbReference type="ARBA" id="ARBA00022670"/>
    </source>
</evidence>
<proteinExistence type="predicted"/>
<comment type="caution">
    <text evidence="6">The sequence shown here is derived from an EMBL/GenBank/DDBJ whole genome shotgun (WGS) entry which is preliminary data.</text>
</comment>
<keyword evidence="2" id="KW-0378">Hydrolase</keyword>
<dbReference type="CDD" id="cd04847">
    <property type="entry name" value="Peptidases_S8_Subtilisin_like_2"/>
    <property type="match status" value="1"/>
</dbReference>
<evidence type="ECO:0000313" key="6">
    <source>
        <dbReference type="EMBL" id="MBD1365379.1"/>
    </source>
</evidence>
<dbReference type="InterPro" id="IPR036852">
    <property type="entry name" value="Peptidase_S8/S53_dom_sf"/>
</dbReference>
<gene>
    <name evidence="6" type="ORF">IDJ77_16315</name>
</gene>
<feature type="domain" description="Peptidase S8/S53" evidence="5">
    <location>
        <begin position="341"/>
        <end position="666"/>
    </location>
</feature>
<dbReference type="InterPro" id="IPR000209">
    <property type="entry name" value="Peptidase_S8/S53_dom"/>
</dbReference>
<name>A0ABR7WSU1_9SPHI</name>
<dbReference type="SUPFAM" id="SSF52743">
    <property type="entry name" value="Subtilisin-like"/>
    <property type="match status" value="1"/>
</dbReference>
<evidence type="ECO:0000313" key="7">
    <source>
        <dbReference type="Proteomes" id="UP000606600"/>
    </source>
</evidence>
<evidence type="ECO:0000256" key="3">
    <source>
        <dbReference type="ARBA" id="ARBA00022825"/>
    </source>
</evidence>
<keyword evidence="1" id="KW-0645">Protease</keyword>
<protein>
    <submittedName>
        <fullName evidence="6">S8 family peptidase</fullName>
    </submittedName>
</protein>
<organism evidence="6 7">
    <name type="scientific">Mucilaginibacter pankratovii</name>
    <dbReference type="NCBI Taxonomy" id="2772110"/>
    <lineage>
        <taxon>Bacteria</taxon>
        <taxon>Pseudomonadati</taxon>
        <taxon>Bacteroidota</taxon>
        <taxon>Sphingobacteriia</taxon>
        <taxon>Sphingobacteriales</taxon>
        <taxon>Sphingobacteriaceae</taxon>
        <taxon>Mucilaginibacter</taxon>
    </lineage>
</organism>
<evidence type="ECO:0000259" key="5">
    <source>
        <dbReference type="Pfam" id="PF00082"/>
    </source>
</evidence>
<evidence type="ECO:0000256" key="4">
    <source>
        <dbReference type="SAM" id="MobiDB-lite"/>
    </source>
</evidence>
<dbReference type="InterPro" id="IPR034074">
    <property type="entry name" value="Y4bN_pept_dom"/>
</dbReference>
<keyword evidence="3" id="KW-0720">Serine protease</keyword>
<reference evidence="6 7" key="1">
    <citation type="submission" date="2020-09" db="EMBL/GenBank/DDBJ databases">
        <title>Novel species of Mucilaginibacter isolated from a glacier on the Tibetan Plateau.</title>
        <authorList>
            <person name="Liu Q."/>
            <person name="Xin Y.-H."/>
        </authorList>
    </citation>
    <scope>NUCLEOTIDE SEQUENCE [LARGE SCALE GENOMIC DNA]</scope>
    <source>
        <strain evidence="6 7">ZT4R22</strain>
    </source>
</reference>
<dbReference type="InterPro" id="IPR015500">
    <property type="entry name" value="Peptidase_S8_subtilisin-rel"/>
</dbReference>
<feature type="region of interest" description="Disordered" evidence="4">
    <location>
        <begin position="209"/>
        <end position="228"/>
    </location>
</feature>
<dbReference type="Gene3D" id="3.40.50.200">
    <property type="entry name" value="Peptidase S8/S53 domain"/>
    <property type="match status" value="1"/>
</dbReference>